<dbReference type="GO" id="GO:0016020">
    <property type="term" value="C:membrane"/>
    <property type="evidence" value="ECO:0007669"/>
    <property type="project" value="InterPro"/>
</dbReference>
<evidence type="ECO:0000256" key="2">
    <source>
        <dbReference type="ARBA" id="ARBA00022679"/>
    </source>
</evidence>
<dbReference type="AlphaFoldDB" id="A0A261Y732"/>
<accession>A0A261Y732</accession>
<comment type="caution">
    <text evidence="3">The sequence shown here is derived from an EMBL/GenBank/DDBJ whole genome shotgun (WGS) entry which is preliminary data.</text>
</comment>
<dbReference type="Gene3D" id="3.90.550.10">
    <property type="entry name" value="Spore Coat Polysaccharide Biosynthesis Protein SpsA, Chain A"/>
    <property type="match status" value="1"/>
</dbReference>
<dbReference type="SUPFAM" id="SSF53448">
    <property type="entry name" value="Nucleotide-diphospho-sugar transferases"/>
    <property type="match status" value="2"/>
</dbReference>
<keyword evidence="4" id="KW-1185">Reference proteome</keyword>
<reference evidence="3 4" key="1">
    <citation type="journal article" date="2017" name="Mycologia">
        <title>Bifiguratus adelaidae, gen. et sp. nov., a new member of Mucoromycotina in endophytic and soil-dwelling habitats.</title>
        <authorList>
            <person name="Torres-Cruz T.J."/>
            <person name="Billingsley Tobias T.L."/>
            <person name="Almatruk M."/>
            <person name="Hesse C."/>
            <person name="Kuske C.R."/>
            <person name="Desiro A."/>
            <person name="Benucci G.M."/>
            <person name="Bonito G."/>
            <person name="Stajich J.E."/>
            <person name="Dunlap C."/>
            <person name="Arnold A.E."/>
            <person name="Porras-Alfaro A."/>
        </authorList>
    </citation>
    <scope>NUCLEOTIDE SEQUENCE [LARGE SCALE GENOMIC DNA]</scope>
    <source>
        <strain evidence="3 4">AZ0501</strain>
    </source>
</reference>
<dbReference type="InterPro" id="IPR002685">
    <property type="entry name" value="Glyco_trans_15"/>
</dbReference>
<protein>
    <submittedName>
        <fullName evidence="3">Uncharacterized protein</fullName>
    </submittedName>
</protein>
<organism evidence="3 4">
    <name type="scientific">Bifiguratus adelaidae</name>
    <dbReference type="NCBI Taxonomy" id="1938954"/>
    <lineage>
        <taxon>Eukaryota</taxon>
        <taxon>Fungi</taxon>
        <taxon>Fungi incertae sedis</taxon>
        <taxon>Mucoromycota</taxon>
        <taxon>Mucoromycotina</taxon>
        <taxon>Endogonomycetes</taxon>
        <taxon>Endogonales</taxon>
        <taxon>Endogonales incertae sedis</taxon>
        <taxon>Bifiguratus</taxon>
    </lineage>
</organism>
<dbReference type="GO" id="GO:0006487">
    <property type="term" value="P:protein N-linked glycosylation"/>
    <property type="evidence" value="ECO:0007669"/>
    <property type="project" value="TreeGrafter"/>
</dbReference>
<dbReference type="EMBL" id="MVBO01000004">
    <property type="protein sequence ID" value="OZJ06403.1"/>
    <property type="molecule type" value="Genomic_DNA"/>
</dbReference>
<proteinExistence type="inferred from homology"/>
<gene>
    <name evidence="3" type="ORF">BZG36_00668</name>
</gene>
<dbReference type="GO" id="GO:0005794">
    <property type="term" value="C:Golgi apparatus"/>
    <property type="evidence" value="ECO:0007669"/>
    <property type="project" value="TreeGrafter"/>
</dbReference>
<evidence type="ECO:0000313" key="4">
    <source>
        <dbReference type="Proteomes" id="UP000242875"/>
    </source>
</evidence>
<dbReference type="PIRSF" id="PIRSF018153">
    <property type="entry name" value="Glyco_trans_15"/>
    <property type="match status" value="1"/>
</dbReference>
<name>A0A261Y732_9FUNG</name>
<evidence type="ECO:0000256" key="1">
    <source>
        <dbReference type="ARBA" id="ARBA00007677"/>
    </source>
</evidence>
<evidence type="ECO:0000313" key="3">
    <source>
        <dbReference type="EMBL" id="OZJ06403.1"/>
    </source>
</evidence>
<keyword evidence="2" id="KW-0808">Transferase</keyword>
<dbReference type="PANTHER" id="PTHR31121:SF6">
    <property type="entry name" value="ALPHA-1,2 MANNOSYLTRANSFERASE KTR1"/>
    <property type="match status" value="1"/>
</dbReference>
<dbReference type="InterPro" id="IPR029044">
    <property type="entry name" value="Nucleotide-diphossugar_trans"/>
</dbReference>
<dbReference type="OrthoDB" id="439943at2759"/>
<comment type="similarity">
    <text evidence="1">Belongs to the glycosyltransferase 15 family.</text>
</comment>
<sequence>MFVKRSKQSLSKRRLLLLACPILLYLLFFRDRIKEFHLQTTSDSHQRVKAAFVVLARNSELQSLRLSIQKVEDRFNRKFNYPWIFLNDEPFSDEFKEYTSALTKSETRYGLVPKEHWSYPEWIDQGRAAEAREDYAERGIAYGGSESYRHMCRFEYYWRVEPDVNYYCDIDYDPFLMIKTSGKKYGFAISFKEWMETIPMLWDSVRSFRSLHPDYFPLSREESMEAFVTNEDWTEYNSCHFGPILRLLHWIYGDPKSIMTSLIILTKPVDFFMKGKLSHAAATNPKPDIRWGDAPIHSIWAALTLKPEEFHFFNDFGYRHSSYTHCPVQKELNKKCICEAALSMDNDWLSCLREFYDAGYPREL</sequence>
<dbReference type="Proteomes" id="UP000242875">
    <property type="component" value="Unassembled WGS sequence"/>
</dbReference>
<dbReference type="GO" id="GO:0000026">
    <property type="term" value="F:alpha-1,2-mannosyltransferase activity"/>
    <property type="evidence" value="ECO:0007669"/>
    <property type="project" value="TreeGrafter"/>
</dbReference>
<dbReference type="PANTHER" id="PTHR31121">
    <property type="entry name" value="ALPHA-1,2 MANNOSYLTRANSFERASE KTR1"/>
    <property type="match status" value="1"/>
</dbReference>
<dbReference type="GO" id="GO:0000032">
    <property type="term" value="P:cell wall mannoprotein biosynthetic process"/>
    <property type="evidence" value="ECO:0007669"/>
    <property type="project" value="TreeGrafter"/>
</dbReference>
<dbReference type="Pfam" id="PF01793">
    <property type="entry name" value="Glyco_transf_15"/>
    <property type="match status" value="2"/>
</dbReference>